<feature type="compositionally biased region" description="Basic and acidic residues" evidence="1">
    <location>
        <begin position="32"/>
        <end position="46"/>
    </location>
</feature>
<evidence type="ECO:0000313" key="2">
    <source>
        <dbReference type="EMBL" id="KAH7077378.1"/>
    </source>
</evidence>
<feature type="compositionally biased region" description="Polar residues" evidence="1">
    <location>
        <begin position="164"/>
        <end position="181"/>
    </location>
</feature>
<evidence type="ECO:0000313" key="3">
    <source>
        <dbReference type="Proteomes" id="UP000813461"/>
    </source>
</evidence>
<proteinExistence type="predicted"/>
<comment type="caution">
    <text evidence="2">The sequence shown here is derived from an EMBL/GenBank/DDBJ whole genome shotgun (WGS) entry which is preliminary data.</text>
</comment>
<feature type="region of interest" description="Disordered" evidence="1">
    <location>
        <begin position="32"/>
        <end position="65"/>
    </location>
</feature>
<dbReference type="EMBL" id="JAGMVJ010000018">
    <property type="protein sequence ID" value="KAH7077378.1"/>
    <property type="molecule type" value="Genomic_DNA"/>
</dbReference>
<keyword evidence="3" id="KW-1185">Reference proteome</keyword>
<reference evidence="2" key="1">
    <citation type="journal article" date="2021" name="Nat. Commun.">
        <title>Genetic determinants of endophytism in the Arabidopsis root mycobiome.</title>
        <authorList>
            <person name="Mesny F."/>
            <person name="Miyauchi S."/>
            <person name="Thiergart T."/>
            <person name="Pickel B."/>
            <person name="Atanasova L."/>
            <person name="Karlsson M."/>
            <person name="Huettel B."/>
            <person name="Barry K.W."/>
            <person name="Haridas S."/>
            <person name="Chen C."/>
            <person name="Bauer D."/>
            <person name="Andreopoulos W."/>
            <person name="Pangilinan J."/>
            <person name="LaButti K."/>
            <person name="Riley R."/>
            <person name="Lipzen A."/>
            <person name="Clum A."/>
            <person name="Drula E."/>
            <person name="Henrissat B."/>
            <person name="Kohler A."/>
            <person name="Grigoriev I.V."/>
            <person name="Martin F.M."/>
            <person name="Hacquard S."/>
        </authorList>
    </citation>
    <scope>NUCLEOTIDE SEQUENCE</scope>
    <source>
        <strain evidence="2">MPI-SDFR-AT-0120</strain>
    </source>
</reference>
<evidence type="ECO:0000256" key="1">
    <source>
        <dbReference type="SAM" id="MobiDB-lite"/>
    </source>
</evidence>
<sequence length="212" mass="23494">MTRDYRTTAKNVGLKALMLSAAAVYLVRRARNERSDPVREHADLTNESRNLFPRSEGSPGTPPNVGLQAQEVREQQDQGWYDECIERWYDLNTKRAIFNAQTMASKPVSTSTPDDGFRSAIIQPTPIHAARPKHACLSSTGFDEVTSEVAAAPVYEQQTGIIRPSHTSTEVPAANKSSGSPSLYRRGAVRRGVNPIFARPVPEDFDRQNVRA</sequence>
<dbReference type="Proteomes" id="UP000813461">
    <property type="component" value="Unassembled WGS sequence"/>
</dbReference>
<gene>
    <name evidence="2" type="ORF">FB567DRAFT_552897</name>
</gene>
<dbReference type="OrthoDB" id="10359809at2759"/>
<name>A0A8K0VU84_9PLEO</name>
<protein>
    <submittedName>
        <fullName evidence="2">Uncharacterized protein</fullName>
    </submittedName>
</protein>
<dbReference type="AlphaFoldDB" id="A0A8K0VU84"/>
<accession>A0A8K0VU84</accession>
<organism evidence="2 3">
    <name type="scientific">Paraphoma chrysanthemicola</name>
    <dbReference type="NCBI Taxonomy" id="798071"/>
    <lineage>
        <taxon>Eukaryota</taxon>
        <taxon>Fungi</taxon>
        <taxon>Dikarya</taxon>
        <taxon>Ascomycota</taxon>
        <taxon>Pezizomycotina</taxon>
        <taxon>Dothideomycetes</taxon>
        <taxon>Pleosporomycetidae</taxon>
        <taxon>Pleosporales</taxon>
        <taxon>Pleosporineae</taxon>
        <taxon>Phaeosphaeriaceae</taxon>
        <taxon>Paraphoma</taxon>
    </lineage>
</organism>
<feature type="region of interest" description="Disordered" evidence="1">
    <location>
        <begin position="164"/>
        <end position="184"/>
    </location>
</feature>